<keyword evidence="1 2" id="KW-1015">Disulfide bond</keyword>
<feature type="region of interest" description="Disordered" evidence="3">
    <location>
        <begin position="186"/>
        <end position="212"/>
    </location>
</feature>
<evidence type="ECO:0000256" key="1">
    <source>
        <dbReference type="ARBA" id="ARBA00023157"/>
    </source>
</evidence>
<feature type="signal peptide" evidence="4">
    <location>
        <begin position="1"/>
        <end position="20"/>
    </location>
</feature>
<protein>
    <submittedName>
        <fullName evidence="6">Putative thyropin</fullName>
    </submittedName>
</protein>
<proteinExistence type="evidence at transcript level"/>
<evidence type="ECO:0000313" key="6">
    <source>
        <dbReference type="EMBL" id="JAC31012.1"/>
    </source>
</evidence>
<name>A0A023GAV9_AMBTT</name>
<feature type="disulfide bond" evidence="2">
    <location>
        <begin position="74"/>
        <end position="94"/>
    </location>
</feature>
<feature type="compositionally biased region" description="Basic and acidic residues" evidence="3">
    <location>
        <begin position="193"/>
        <end position="212"/>
    </location>
</feature>
<sequence>MKQLTVYVLAFSTLIGYISCAATNETDCQRRRRQETANTADRAGLLVPECDEHGEYKALQCFGDAVQGRPFCACYDKEFGQIKGPSKNIKSCHCVRAHYEWEHKTESDKGSEPRCNTTSGEYNPVQCDAESHWCVDWDTGAQRGLKMNGGCTTDLSAMSCGIDGTHHGDSAHHHASCDPHSGTCSHDASSSSHHGDGGHHGDSSHHGDAGQH</sequence>
<organism evidence="6">
    <name type="scientific">Amblyomma triste</name>
    <name type="common">Neotropical tick</name>
    <dbReference type="NCBI Taxonomy" id="251400"/>
    <lineage>
        <taxon>Eukaryota</taxon>
        <taxon>Metazoa</taxon>
        <taxon>Ecdysozoa</taxon>
        <taxon>Arthropoda</taxon>
        <taxon>Chelicerata</taxon>
        <taxon>Arachnida</taxon>
        <taxon>Acari</taxon>
        <taxon>Parasitiformes</taxon>
        <taxon>Ixodida</taxon>
        <taxon>Ixodoidea</taxon>
        <taxon>Ixodidae</taxon>
        <taxon>Amblyomminae</taxon>
        <taxon>Amblyomma</taxon>
    </lineage>
</organism>
<dbReference type="Pfam" id="PF00086">
    <property type="entry name" value="Thyroglobulin_1"/>
    <property type="match status" value="1"/>
</dbReference>
<dbReference type="Gene3D" id="4.10.800.10">
    <property type="entry name" value="Thyroglobulin type-1"/>
    <property type="match status" value="2"/>
</dbReference>
<keyword evidence="4" id="KW-0732">Signal</keyword>
<feature type="chain" id="PRO_5001520943" evidence="4">
    <location>
        <begin position="21"/>
        <end position="212"/>
    </location>
</feature>
<feature type="domain" description="Thyroglobulin type-1" evidence="5">
    <location>
        <begin position="104"/>
        <end position="160"/>
    </location>
</feature>
<dbReference type="AlphaFoldDB" id="A0A023GAV9"/>
<dbReference type="PROSITE" id="PS51162">
    <property type="entry name" value="THYROGLOBULIN_1_2"/>
    <property type="match status" value="2"/>
</dbReference>
<accession>A0A023GAV9</accession>
<dbReference type="EMBL" id="GBBM01004406">
    <property type="protein sequence ID" value="JAC31012.1"/>
    <property type="molecule type" value="mRNA"/>
</dbReference>
<evidence type="ECO:0000256" key="4">
    <source>
        <dbReference type="SAM" id="SignalP"/>
    </source>
</evidence>
<dbReference type="SUPFAM" id="SSF57610">
    <property type="entry name" value="Thyroglobulin type-1 domain"/>
    <property type="match status" value="2"/>
</dbReference>
<dbReference type="InterPro" id="IPR036857">
    <property type="entry name" value="Thyroglobulin_1_sf"/>
</dbReference>
<feature type="domain" description="Thyroglobulin type-1" evidence="5">
    <location>
        <begin position="25"/>
        <end position="94"/>
    </location>
</feature>
<evidence type="ECO:0000259" key="5">
    <source>
        <dbReference type="PROSITE" id="PS51162"/>
    </source>
</evidence>
<reference evidence="6" key="1">
    <citation type="submission" date="2014-03" db="EMBL/GenBank/DDBJ databases">
        <title>The sialotranscriptome of Amblyomma triste, Amblyomma parvum and Amblyomma cajennense ticks, uncovered by 454-based RNA-seq.</title>
        <authorList>
            <person name="Garcia G.R."/>
            <person name="Gardinassi L.G."/>
            <person name="Ribeiro J.M."/>
            <person name="Anatriello E."/>
            <person name="Ferreira B.R."/>
            <person name="Moreira H.N."/>
            <person name="Mafra C."/>
            <person name="Olegario M.M."/>
            <person name="Szabo P.J."/>
            <person name="Miranda-Santos I.K."/>
            <person name="Maruyama S.R."/>
        </authorList>
    </citation>
    <scope>NUCLEOTIDE SEQUENCE</scope>
    <source>
        <strain evidence="6">Mato Grasso do Sul</strain>
        <tissue evidence="6">Salivary glands</tissue>
    </source>
</reference>
<evidence type="ECO:0000256" key="3">
    <source>
        <dbReference type="SAM" id="MobiDB-lite"/>
    </source>
</evidence>
<comment type="caution">
    <text evidence="2">Lacks conserved residue(s) required for the propagation of feature annotation.</text>
</comment>
<evidence type="ECO:0000256" key="2">
    <source>
        <dbReference type="PROSITE-ProRule" id="PRU00500"/>
    </source>
</evidence>
<dbReference type="InterPro" id="IPR000716">
    <property type="entry name" value="Thyroglobulin_1"/>
</dbReference>